<reference evidence="9 10" key="1">
    <citation type="submission" date="2019-06" db="EMBL/GenBank/DDBJ databases">
        <title>Sequencing the genomes of 1000 actinobacteria strains.</title>
        <authorList>
            <person name="Klenk H.-P."/>
        </authorList>
    </citation>
    <scope>NUCLEOTIDE SEQUENCE [LARGE SCALE GENOMIC DNA]</scope>
    <source>
        <strain evidence="9 10">DSM 43186</strain>
    </source>
</reference>
<evidence type="ECO:0000256" key="1">
    <source>
        <dbReference type="ARBA" id="ARBA00004162"/>
    </source>
</evidence>
<dbReference type="GO" id="GO:0005886">
    <property type="term" value="C:plasma membrane"/>
    <property type="evidence" value="ECO:0007669"/>
    <property type="project" value="UniProtKB-SubCell"/>
</dbReference>
<keyword evidence="5 7" id="KW-0472">Membrane</keyword>
<keyword evidence="3 7" id="KW-0812">Transmembrane</keyword>
<dbReference type="Pfam" id="PF04024">
    <property type="entry name" value="PspC"/>
    <property type="match status" value="1"/>
</dbReference>
<dbReference type="AlphaFoldDB" id="A0A543IQD0"/>
<organism evidence="9 10">
    <name type="scientific">Thermopolyspora flexuosa</name>
    <dbReference type="NCBI Taxonomy" id="103836"/>
    <lineage>
        <taxon>Bacteria</taxon>
        <taxon>Bacillati</taxon>
        <taxon>Actinomycetota</taxon>
        <taxon>Actinomycetes</taxon>
        <taxon>Streptosporangiales</taxon>
        <taxon>Streptosporangiaceae</taxon>
        <taxon>Thermopolyspora</taxon>
    </lineage>
</organism>
<evidence type="ECO:0000256" key="5">
    <source>
        <dbReference type="ARBA" id="ARBA00023136"/>
    </source>
</evidence>
<dbReference type="InterPro" id="IPR007168">
    <property type="entry name" value="Phageshock_PspC_N"/>
</dbReference>
<sequence>MSELQPHPVKQLRRTRHGRIVAGVCSGIGDFIGVDPNIVRVALAIASFFGGLGIGVYAVAWLIIPEEGKSGSILQDLIDKQKARQADGSWPRIQWPTPSSTTPTTYGNGAPYGPAEAAPQPGPQPEQAPTGPRPTGERPGTDV</sequence>
<dbReference type="InterPro" id="IPR052027">
    <property type="entry name" value="PspC"/>
</dbReference>
<feature type="compositionally biased region" description="Low complexity" evidence="6">
    <location>
        <begin position="96"/>
        <end position="119"/>
    </location>
</feature>
<evidence type="ECO:0000259" key="8">
    <source>
        <dbReference type="Pfam" id="PF04024"/>
    </source>
</evidence>
<proteinExistence type="predicted"/>
<gene>
    <name evidence="9" type="ORF">FHX40_4941</name>
</gene>
<dbReference type="RefSeq" id="WP_142262305.1">
    <property type="nucleotide sequence ID" value="NZ_BMPV01000010.1"/>
</dbReference>
<feature type="domain" description="Phage shock protein PspC N-terminal" evidence="8">
    <location>
        <begin position="10"/>
        <end position="67"/>
    </location>
</feature>
<comment type="subcellular location">
    <subcellularLocation>
        <location evidence="1">Cell membrane</location>
        <topology evidence="1">Single-pass membrane protein</topology>
    </subcellularLocation>
</comment>
<evidence type="ECO:0000256" key="6">
    <source>
        <dbReference type="SAM" id="MobiDB-lite"/>
    </source>
</evidence>
<evidence type="ECO:0000256" key="4">
    <source>
        <dbReference type="ARBA" id="ARBA00022989"/>
    </source>
</evidence>
<evidence type="ECO:0000256" key="2">
    <source>
        <dbReference type="ARBA" id="ARBA00022475"/>
    </source>
</evidence>
<name>A0A543IQD0_9ACTN</name>
<evidence type="ECO:0000256" key="7">
    <source>
        <dbReference type="SAM" id="Phobius"/>
    </source>
</evidence>
<dbReference type="PANTHER" id="PTHR33885">
    <property type="entry name" value="PHAGE SHOCK PROTEIN C"/>
    <property type="match status" value="1"/>
</dbReference>
<keyword evidence="4 7" id="KW-1133">Transmembrane helix</keyword>
<evidence type="ECO:0000256" key="3">
    <source>
        <dbReference type="ARBA" id="ARBA00022692"/>
    </source>
</evidence>
<feature type="region of interest" description="Disordered" evidence="6">
    <location>
        <begin position="80"/>
        <end position="143"/>
    </location>
</feature>
<dbReference type="PANTHER" id="PTHR33885:SF3">
    <property type="entry name" value="PHAGE SHOCK PROTEIN C"/>
    <property type="match status" value="1"/>
</dbReference>
<feature type="transmembrane region" description="Helical" evidence="7">
    <location>
        <begin position="41"/>
        <end position="64"/>
    </location>
</feature>
<keyword evidence="2" id="KW-1003">Cell membrane</keyword>
<dbReference type="EMBL" id="VFPQ01000002">
    <property type="protein sequence ID" value="TQM72784.1"/>
    <property type="molecule type" value="Genomic_DNA"/>
</dbReference>
<dbReference type="Proteomes" id="UP000319213">
    <property type="component" value="Unassembled WGS sequence"/>
</dbReference>
<evidence type="ECO:0000313" key="10">
    <source>
        <dbReference type="Proteomes" id="UP000319213"/>
    </source>
</evidence>
<protein>
    <submittedName>
        <fullName evidence="9">Phage shock protein C (PspC) family protein</fullName>
    </submittedName>
</protein>
<comment type="caution">
    <text evidence="9">The sequence shown here is derived from an EMBL/GenBank/DDBJ whole genome shotgun (WGS) entry which is preliminary data.</text>
</comment>
<dbReference type="OrthoDB" id="7359894at2"/>
<evidence type="ECO:0000313" key="9">
    <source>
        <dbReference type="EMBL" id="TQM72784.1"/>
    </source>
</evidence>
<accession>A0A543IQD0</accession>
<keyword evidence="10" id="KW-1185">Reference proteome</keyword>